<protein>
    <submittedName>
        <fullName evidence="10">Alkaline phosphatase</fullName>
    </submittedName>
</protein>
<dbReference type="EMBL" id="CP041036">
    <property type="protein sequence ID" value="QDE29956.1"/>
    <property type="molecule type" value="Genomic_DNA"/>
</dbReference>
<feature type="binding site" evidence="8">
    <location>
        <position position="283"/>
    </location>
    <ligand>
        <name>Zn(2+)</name>
        <dbReference type="ChEBI" id="CHEBI:29105"/>
        <label>2</label>
    </ligand>
</feature>
<feature type="binding site" evidence="8">
    <location>
        <position position="61"/>
    </location>
    <ligand>
        <name>Zn(2+)</name>
        <dbReference type="ChEBI" id="CHEBI:29105"/>
        <label>2</label>
    </ligand>
</feature>
<dbReference type="PANTHER" id="PTHR11596">
    <property type="entry name" value="ALKALINE PHOSPHATASE"/>
    <property type="match status" value="1"/>
</dbReference>
<feature type="binding site" evidence="8">
    <location>
        <position position="163"/>
    </location>
    <ligand>
        <name>Mg(2+)</name>
        <dbReference type="ChEBI" id="CHEBI:18420"/>
    </ligand>
</feature>
<sequence length="455" mass="49276">MHFLSTYQRLISRLLLVSSLIVTGVMADEVVMSPVVADTTSNNVPTTGPSRPTNIIIMIGDGMGPAYTTAYRYYKDNPETEEIEQTVFDRLLVGMASTYPAPVSGYVTDSAASATALSTGVKSYNGAIAVDTEKRPLTTLMEKAKSLGLSTGVAVTSQVNHATPAAFLAHNESRRNYIDIAEAYLTTDADVILGGGQQYFTPTLLEQFSTKGYQNISEFSELESVTTPKVLGLFADVQLPWVINDQEAHKLSHMTQKALDLLSQNKQGFVLLVEGSLIDWAGHSNDIATAMGEMDEFASAIEVVEQFVRQRKDTLMVVTADHNTGGLSVGAHGKYEWHPEVLHKVKASPDVIASQAIAEDNWQPLTASLLGFTPSETQYSQLQTARMQGNEPLTVALRKLIDIESNTGWTSGGHTAMDVQVFAAGPGARLFSGHQDNIDIAIKMFSLLPQSVQTP</sequence>
<accession>A0A4Y5YBS3</accession>
<keyword evidence="3 8" id="KW-0479">Metal-binding</keyword>
<evidence type="ECO:0000313" key="11">
    <source>
        <dbReference type="Proteomes" id="UP000319809"/>
    </source>
</evidence>
<keyword evidence="2" id="KW-0597">Phosphoprotein</keyword>
<feature type="binding site" evidence="8">
    <location>
        <position position="161"/>
    </location>
    <ligand>
        <name>Mg(2+)</name>
        <dbReference type="ChEBI" id="CHEBI:18420"/>
    </ligand>
</feature>
<feature type="binding site" evidence="8">
    <location>
        <position position="279"/>
    </location>
    <ligand>
        <name>Zn(2+)</name>
        <dbReference type="ChEBI" id="CHEBI:29105"/>
        <label>2</label>
    </ligand>
</feature>
<evidence type="ECO:0000313" key="10">
    <source>
        <dbReference type="EMBL" id="QDE29956.1"/>
    </source>
</evidence>
<comment type="similarity">
    <text evidence="1 9">Belongs to the alkaline phosphatase family.</text>
</comment>
<evidence type="ECO:0000256" key="1">
    <source>
        <dbReference type="ARBA" id="ARBA00005984"/>
    </source>
</evidence>
<comment type="cofactor">
    <cofactor evidence="8">
        <name>Zn(2+)</name>
        <dbReference type="ChEBI" id="CHEBI:29105"/>
    </cofactor>
    <text evidence="8">Binds 2 Zn(2+) ions.</text>
</comment>
<dbReference type="Gene3D" id="1.10.60.40">
    <property type="match status" value="1"/>
</dbReference>
<evidence type="ECO:0000256" key="6">
    <source>
        <dbReference type="ARBA" id="ARBA00022842"/>
    </source>
</evidence>
<evidence type="ECO:0000256" key="8">
    <source>
        <dbReference type="PIRSR" id="PIRSR601952-2"/>
    </source>
</evidence>
<proteinExistence type="inferred from homology"/>
<dbReference type="Pfam" id="PF00245">
    <property type="entry name" value="Alk_phosphatase"/>
    <property type="match status" value="1"/>
</dbReference>
<feature type="active site" description="Phosphoserine intermediate" evidence="7">
    <location>
        <position position="110"/>
    </location>
</feature>
<dbReference type="CDD" id="cd16012">
    <property type="entry name" value="ALP"/>
    <property type="match status" value="1"/>
</dbReference>
<dbReference type="PROSITE" id="PS00123">
    <property type="entry name" value="ALKALINE_PHOSPHATASE"/>
    <property type="match status" value="1"/>
</dbReference>
<evidence type="ECO:0000256" key="2">
    <source>
        <dbReference type="ARBA" id="ARBA00022553"/>
    </source>
</evidence>
<reference evidence="10 11" key="1">
    <citation type="submission" date="2019-06" db="EMBL/GenBank/DDBJ databases">
        <title>The genome of Shewanella sp. SM1901.</title>
        <authorList>
            <person name="Cha Q."/>
        </authorList>
    </citation>
    <scope>NUCLEOTIDE SEQUENCE [LARGE SCALE GENOMIC DNA]</scope>
    <source>
        <strain evidence="10 11">SM1901</strain>
    </source>
</reference>
<feature type="binding site" evidence="8">
    <location>
        <position position="274"/>
    </location>
    <ligand>
        <name>Mg(2+)</name>
        <dbReference type="ChEBI" id="CHEBI:18420"/>
    </ligand>
</feature>
<keyword evidence="5 8" id="KW-0862">Zinc</keyword>
<dbReference type="Proteomes" id="UP000319809">
    <property type="component" value="Chromosome"/>
</dbReference>
<dbReference type="AlphaFoldDB" id="A0A4Y5YBS3"/>
<dbReference type="PANTHER" id="PTHR11596:SF5">
    <property type="entry name" value="ALKALINE PHOSPHATASE"/>
    <property type="match status" value="1"/>
</dbReference>
<feature type="binding site" evidence="8">
    <location>
        <position position="322"/>
    </location>
    <ligand>
        <name>Zn(2+)</name>
        <dbReference type="ChEBI" id="CHEBI:29105"/>
        <label>2</label>
    </ligand>
</feature>
<feature type="binding site" evidence="8">
    <location>
        <position position="414"/>
    </location>
    <ligand>
        <name>Zn(2+)</name>
        <dbReference type="ChEBI" id="CHEBI:29105"/>
        <label>2</label>
    </ligand>
</feature>
<keyword evidence="11" id="KW-1185">Reference proteome</keyword>
<evidence type="ECO:0000256" key="5">
    <source>
        <dbReference type="ARBA" id="ARBA00022833"/>
    </source>
</evidence>
<feature type="binding site" evidence="8">
    <location>
        <position position="321"/>
    </location>
    <ligand>
        <name>Zn(2+)</name>
        <dbReference type="ChEBI" id="CHEBI:29105"/>
        <label>2</label>
    </ligand>
</feature>
<organism evidence="10 11">
    <name type="scientific">Shewanella polaris</name>
    <dbReference type="NCBI Taxonomy" id="2588449"/>
    <lineage>
        <taxon>Bacteria</taxon>
        <taxon>Pseudomonadati</taxon>
        <taxon>Pseudomonadota</taxon>
        <taxon>Gammaproteobacteria</taxon>
        <taxon>Alteromonadales</taxon>
        <taxon>Shewanellaceae</taxon>
        <taxon>Shewanella</taxon>
    </lineage>
</organism>
<dbReference type="KEGG" id="spol:FH971_02595"/>
<evidence type="ECO:0000256" key="4">
    <source>
        <dbReference type="ARBA" id="ARBA00022801"/>
    </source>
</evidence>
<keyword evidence="4" id="KW-0378">Hydrolase</keyword>
<dbReference type="Gene3D" id="3.40.720.10">
    <property type="entry name" value="Alkaline Phosphatase, subunit A"/>
    <property type="match status" value="1"/>
</dbReference>
<dbReference type="GO" id="GO:0004035">
    <property type="term" value="F:alkaline phosphatase activity"/>
    <property type="evidence" value="ECO:0007669"/>
    <property type="project" value="TreeGrafter"/>
</dbReference>
<dbReference type="InterPro" id="IPR018299">
    <property type="entry name" value="Alkaline_phosphatase_AS"/>
</dbReference>
<dbReference type="GO" id="GO:0046872">
    <property type="term" value="F:metal ion binding"/>
    <property type="evidence" value="ECO:0007669"/>
    <property type="project" value="UniProtKB-KW"/>
</dbReference>
<evidence type="ECO:0000256" key="9">
    <source>
        <dbReference type="RuleBase" id="RU003946"/>
    </source>
</evidence>
<dbReference type="InterPro" id="IPR017850">
    <property type="entry name" value="Alkaline_phosphatase_core_sf"/>
</dbReference>
<dbReference type="InterPro" id="IPR001952">
    <property type="entry name" value="Alkaline_phosphatase"/>
</dbReference>
<evidence type="ECO:0000256" key="3">
    <source>
        <dbReference type="ARBA" id="ARBA00022723"/>
    </source>
</evidence>
<gene>
    <name evidence="10" type="ORF">FH971_02595</name>
</gene>
<dbReference type="SUPFAM" id="SSF53649">
    <property type="entry name" value="Alkaline phosphatase-like"/>
    <property type="match status" value="1"/>
</dbReference>
<keyword evidence="6 8" id="KW-0460">Magnesium</keyword>
<dbReference type="PRINTS" id="PR00113">
    <property type="entry name" value="ALKPHPHTASE"/>
</dbReference>
<evidence type="ECO:0000256" key="7">
    <source>
        <dbReference type="PIRSR" id="PIRSR601952-1"/>
    </source>
</evidence>
<name>A0A4Y5YBS3_9GAMM</name>
<comment type="cofactor">
    <cofactor evidence="8">
        <name>Mg(2+)</name>
        <dbReference type="ChEBI" id="CHEBI:18420"/>
    </cofactor>
    <text evidence="8">Binds 1 Mg(2+) ion.</text>
</comment>
<feature type="binding site" evidence="8">
    <location>
        <position position="61"/>
    </location>
    <ligand>
        <name>Mg(2+)</name>
        <dbReference type="ChEBI" id="CHEBI:18420"/>
    </ligand>
</feature>
<dbReference type="SMART" id="SM00098">
    <property type="entry name" value="alkPPc"/>
    <property type="match status" value="1"/>
</dbReference>